<gene>
    <name evidence="2" type="ORF">ALOHA_HF4000133I24ctg1g19</name>
</gene>
<dbReference type="CDD" id="cd01741">
    <property type="entry name" value="GATase1_1"/>
    <property type="match status" value="1"/>
</dbReference>
<keyword evidence="2" id="KW-0315">Glutamine amidotransferase</keyword>
<organism evidence="2">
    <name type="scientific">uncultured marine microorganism HF4000_133I24</name>
    <dbReference type="NCBI Taxonomy" id="455522"/>
    <lineage>
        <taxon>unclassified sequences</taxon>
        <taxon>environmental samples</taxon>
    </lineage>
</organism>
<dbReference type="PANTHER" id="PTHR42695:SF5">
    <property type="entry name" value="GLUTAMINE AMIDOTRANSFERASE YLR126C-RELATED"/>
    <property type="match status" value="1"/>
</dbReference>
<dbReference type="GO" id="GO:0016740">
    <property type="term" value="F:transferase activity"/>
    <property type="evidence" value="ECO:0007669"/>
    <property type="project" value="UniProtKB-KW"/>
</dbReference>
<dbReference type="SUPFAM" id="SSF52317">
    <property type="entry name" value="Class I glutamine amidotransferase-like"/>
    <property type="match status" value="1"/>
</dbReference>
<name>B3T246_9ZZZZ</name>
<dbReference type="PANTHER" id="PTHR42695">
    <property type="entry name" value="GLUTAMINE AMIDOTRANSFERASE YLR126C-RELATED"/>
    <property type="match status" value="1"/>
</dbReference>
<proteinExistence type="predicted"/>
<dbReference type="EMBL" id="EU016581">
    <property type="protein sequence ID" value="ABZ06655.1"/>
    <property type="molecule type" value="Genomic_DNA"/>
</dbReference>
<dbReference type="InterPro" id="IPR029062">
    <property type="entry name" value="Class_I_gatase-like"/>
</dbReference>
<dbReference type="Pfam" id="PF00117">
    <property type="entry name" value="GATase"/>
    <property type="match status" value="1"/>
</dbReference>
<keyword evidence="2" id="KW-0808">Transferase</keyword>
<feature type="domain" description="Glutamine amidotransferase" evidence="1">
    <location>
        <begin position="42"/>
        <end position="203"/>
    </location>
</feature>
<dbReference type="Gene3D" id="3.40.50.880">
    <property type="match status" value="1"/>
</dbReference>
<sequence length="265" mass="30284">MSILKLLIVEGNTKEENSNFNKAGCVPQSENFKQHIKMFEPNCEINIVEPGDDRAISKIIDSLKKYDGIILTGSTLRIDDFSNEVKKHIDFAKTCFKHEKKIFAACWGLQITVNAAGGKCRVAPSGPHVGIAYDIELTNEGKKHKLYSSKPHKFTTPAFNYDEVEIPPNNAVVLASNKINKFEALHFTVGNSEIWGLQYHPEIPYDYMIKLIKHRSKKLIDNKSFKNETEINQHISLIEKAKVQLKDDIRLLELKNWINYLKENN</sequence>
<dbReference type="PROSITE" id="PS51273">
    <property type="entry name" value="GATASE_TYPE_1"/>
    <property type="match status" value="1"/>
</dbReference>
<dbReference type="InterPro" id="IPR044992">
    <property type="entry name" value="ChyE-like"/>
</dbReference>
<evidence type="ECO:0000259" key="1">
    <source>
        <dbReference type="Pfam" id="PF00117"/>
    </source>
</evidence>
<reference evidence="2" key="1">
    <citation type="journal article" date="2008" name="ISME J.">
        <title>Genomic patterns of recombination, clonal divergence and environment in marine microbial populations.</title>
        <authorList>
            <person name="Konstantinidis K.T."/>
            <person name="Delong E.F."/>
        </authorList>
    </citation>
    <scope>NUCLEOTIDE SEQUENCE</scope>
</reference>
<dbReference type="AlphaFoldDB" id="B3T246"/>
<protein>
    <submittedName>
        <fullName evidence="2">Putative glutamine amidotransferase class-I</fullName>
    </submittedName>
</protein>
<accession>B3T246</accession>
<dbReference type="InterPro" id="IPR017926">
    <property type="entry name" value="GATASE"/>
</dbReference>
<evidence type="ECO:0000313" key="2">
    <source>
        <dbReference type="EMBL" id="ABZ06655.1"/>
    </source>
</evidence>